<proteinExistence type="predicted"/>
<accession>A0A1G9PF89</accession>
<dbReference type="EMBL" id="FNET01000015">
    <property type="protein sequence ID" value="SDL96877.1"/>
    <property type="molecule type" value="Genomic_DNA"/>
</dbReference>
<reference evidence="3" key="1">
    <citation type="submission" date="2016-10" db="EMBL/GenBank/DDBJ databases">
        <authorList>
            <person name="Varghese N."/>
            <person name="Submissions S."/>
        </authorList>
    </citation>
    <scope>NUCLEOTIDE SEQUENCE [LARGE SCALE GENOMIC DNA]</scope>
    <source>
        <strain evidence="3">DSM 44796</strain>
    </source>
</reference>
<dbReference type="InterPro" id="IPR010982">
    <property type="entry name" value="Lambda_DNA-bd_dom_sf"/>
</dbReference>
<sequence>MFWRPQEWGYGLVMPKRFSTVRGREFGDGLRAAIAATGMTSRQVAELVGWQEAKLSDLINGKGGATELELALLLGVCRTPAHERDHLLSLFTGTGVKGWWQEHGACAPISPRTLVEHERLAKNLFSWQTMLLHGTLQLPDYTRAVITACANVPGDEIEARVEARVLRQEALRGLKAVFFVPESVLLNQVGGPEVMQEQLRHLDRLAARPGVVFRVVPLGAGAHAGMAGSFDMLTFDKYEDAVFLESENSSLIIEAPDAVEAYGRIVEGLELVALDAEQSKGLIKKLLT</sequence>
<dbReference type="Proteomes" id="UP000199682">
    <property type="component" value="Unassembled WGS sequence"/>
</dbReference>
<dbReference type="Pfam" id="PF13560">
    <property type="entry name" value="HTH_31"/>
    <property type="match status" value="1"/>
</dbReference>
<dbReference type="InterPro" id="IPR043917">
    <property type="entry name" value="DUF5753"/>
</dbReference>
<evidence type="ECO:0000259" key="1">
    <source>
        <dbReference type="Pfam" id="PF19054"/>
    </source>
</evidence>
<dbReference type="SUPFAM" id="SSF47413">
    <property type="entry name" value="lambda repressor-like DNA-binding domains"/>
    <property type="match status" value="1"/>
</dbReference>
<name>A0A1G9PF89_9PSEU</name>
<feature type="domain" description="DUF5753" evidence="1">
    <location>
        <begin position="112"/>
        <end position="284"/>
    </location>
</feature>
<dbReference type="AlphaFoldDB" id="A0A1G9PF89"/>
<evidence type="ECO:0000313" key="2">
    <source>
        <dbReference type="EMBL" id="SDL96877.1"/>
    </source>
</evidence>
<dbReference type="Pfam" id="PF19054">
    <property type="entry name" value="DUF5753"/>
    <property type="match status" value="1"/>
</dbReference>
<dbReference type="CDD" id="cd00093">
    <property type="entry name" value="HTH_XRE"/>
    <property type="match status" value="1"/>
</dbReference>
<protein>
    <submittedName>
        <fullName evidence="2">Helix-turn-helix domain-containing protein</fullName>
    </submittedName>
</protein>
<evidence type="ECO:0000313" key="3">
    <source>
        <dbReference type="Proteomes" id="UP000199682"/>
    </source>
</evidence>
<dbReference type="InterPro" id="IPR001387">
    <property type="entry name" value="Cro/C1-type_HTH"/>
</dbReference>
<gene>
    <name evidence="2" type="ORF">SAMN04488074_11527</name>
</gene>
<dbReference type="GO" id="GO:0003677">
    <property type="term" value="F:DNA binding"/>
    <property type="evidence" value="ECO:0007669"/>
    <property type="project" value="InterPro"/>
</dbReference>
<organism evidence="2 3">
    <name type="scientific">Lentzea albidocapillata subsp. violacea</name>
    <dbReference type="NCBI Taxonomy" id="128104"/>
    <lineage>
        <taxon>Bacteria</taxon>
        <taxon>Bacillati</taxon>
        <taxon>Actinomycetota</taxon>
        <taxon>Actinomycetes</taxon>
        <taxon>Pseudonocardiales</taxon>
        <taxon>Pseudonocardiaceae</taxon>
        <taxon>Lentzea</taxon>
    </lineage>
</organism>